<evidence type="ECO:0000313" key="3">
    <source>
        <dbReference type="Proteomes" id="UP000306808"/>
    </source>
</evidence>
<organism evidence="2 3">
    <name type="scientific">Sphingobacterium olei</name>
    <dbReference type="NCBI Taxonomy" id="2571155"/>
    <lineage>
        <taxon>Bacteria</taxon>
        <taxon>Pseudomonadati</taxon>
        <taxon>Bacteroidota</taxon>
        <taxon>Sphingobacteriia</taxon>
        <taxon>Sphingobacteriales</taxon>
        <taxon>Sphingobacteriaceae</taxon>
        <taxon>Sphingobacterium</taxon>
    </lineage>
</organism>
<proteinExistence type="predicted"/>
<dbReference type="RefSeq" id="WP_136903500.1">
    <property type="nucleotide sequence ID" value="NZ_SUME01000014.1"/>
</dbReference>
<gene>
    <name evidence="2" type="ORF">FAZ15_21825</name>
</gene>
<dbReference type="AlphaFoldDB" id="A0A4U0N8H0"/>
<comment type="caution">
    <text evidence="2">The sequence shown here is derived from an EMBL/GenBank/DDBJ whole genome shotgun (WGS) entry which is preliminary data.</text>
</comment>
<name>A0A4U0N8H0_9SPHI</name>
<dbReference type="Proteomes" id="UP000306808">
    <property type="component" value="Unassembled WGS sequence"/>
</dbReference>
<dbReference type="PANTHER" id="PTHR36587:SF2">
    <property type="entry name" value="EXPRESSION SITE-ASSOCIATED GENE 3 (ESAG3)-LIKE PROTEIN"/>
    <property type="match status" value="1"/>
</dbReference>
<reference evidence="2 3" key="1">
    <citation type="submission" date="2019-04" db="EMBL/GenBank/DDBJ databases">
        <title>Sphingobacterium olei sp. nov., isolated from oil-contaminated soil.</title>
        <authorList>
            <person name="Liu B."/>
        </authorList>
    </citation>
    <scope>NUCLEOTIDE SEQUENCE [LARGE SCALE GENOMIC DNA]</scope>
    <source>
        <strain evidence="2 3">HAL-9</strain>
    </source>
</reference>
<keyword evidence="3" id="KW-1185">Reference proteome</keyword>
<dbReference type="EMBL" id="SUME01000014">
    <property type="protein sequence ID" value="TJZ50060.1"/>
    <property type="molecule type" value="Genomic_DNA"/>
</dbReference>
<protein>
    <recommendedName>
        <fullName evidence="1">PLOD1-3-like GT domain-containing protein</fullName>
    </recommendedName>
</protein>
<dbReference type="Pfam" id="PF25342">
    <property type="entry name" value="GT_PLOD"/>
    <property type="match status" value="1"/>
</dbReference>
<evidence type="ECO:0000313" key="2">
    <source>
        <dbReference type="EMBL" id="TJZ50060.1"/>
    </source>
</evidence>
<accession>A0A4U0N8H0</accession>
<sequence length="255" mass="29402">MIVLTCISDTENPGYKLLLKSCDYFGLNLKTLYNEGGWKSHRLKDFHVNKYLRTLNPNEIVLFTDGYDTMFVSGEEEILKKYDAIGGSVVFSTETNCFPHEAHRLEYGVGETKFQYLNSGGYIGTVSALLSLFDKFDAMLSSGILSENNYRMSNQYLWTKLYLLNRKDIRLDYHCSIFQTFVNRIDILRKPQMSNVYLEEINTVLDDFYIEKNKLYNVVTGSTPSHLHFNGVLFKNLIKTGVLDGIIPWKEEVNS</sequence>
<evidence type="ECO:0000259" key="1">
    <source>
        <dbReference type="Pfam" id="PF25342"/>
    </source>
</evidence>
<dbReference type="OrthoDB" id="3346013at2"/>
<dbReference type="CDD" id="cd22997">
    <property type="entry name" value="GT_LH"/>
    <property type="match status" value="1"/>
</dbReference>
<feature type="domain" description="PLOD1-3-like GT" evidence="1">
    <location>
        <begin position="3"/>
        <end position="189"/>
    </location>
</feature>
<dbReference type="InterPro" id="IPR057589">
    <property type="entry name" value="GT_PLOD"/>
</dbReference>
<dbReference type="PANTHER" id="PTHR36587">
    <property type="entry name" value="EXPRESSION SITE-ASSOCIATED GENE 3 (ESAG3)-LIKE PROTEIN"/>
    <property type="match status" value="1"/>
</dbReference>